<dbReference type="OrthoDB" id="435347at2759"/>
<dbReference type="Pfam" id="PF00642">
    <property type="entry name" value="zf-CCCH"/>
    <property type="match status" value="1"/>
</dbReference>
<organism evidence="12 13">
    <name type="scientific">Perkinsus chesapeaki</name>
    <name type="common">Clam parasite</name>
    <name type="synonym">Perkinsus andrewsi</name>
    <dbReference type="NCBI Taxonomy" id="330153"/>
    <lineage>
        <taxon>Eukaryota</taxon>
        <taxon>Sar</taxon>
        <taxon>Alveolata</taxon>
        <taxon>Perkinsozoa</taxon>
        <taxon>Perkinsea</taxon>
        <taxon>Perkinsida</taxon>
        <taxon>Perkinsidae</taxon>
        <taxon>Perkinsus</taxon>
    </lineage>
</organism>
<dbReference type="Pfam" id="PF00665">
    <property type="entry name" value="rve"/>
    <property type="match status" value="1"/>
</dbReference>
<feature type="region of interest" description="Disordered" evidence="9">
    <location>
        <begin position="1"/>
        <end position="23"/>
    </location>
</feature>
<feature type="compositionally biased region" description="Polar residues" evidence="9">
    <location>
        <begin position="403"/>
        <end position="416"/>
    </location>
</feature>
<feature type="domain" description="C3H1-type" evidence="10">
    <location>
        <begin position="460"/>
        <end position="483"/>
    </location>
</feature>
<feature type="non-terminal residue" evidence="12">
    <location>
        <position position="1"/>
    </location>
</feature>
<dbReference type="PANTHER" id="PTHR37984">
    <property type="entry name" value="PROTEIN CBG26694"/>
    <property type="match status" value="1"/>
</dbReference>
<evidence type="ECO:0000256" key="1">
    <source>
        <dbReference type="ARBA" id="ARBA00022679"/>
    </source>
</evidence>
<evidence type="ECO:0000256" key="8">
    <source>
        <dbReference type="PROSITE-ProRule" id="PRU00723"/>
    </source>
</evidence>
<dbReference type="PANTHER" id="PTHR37984:SF5">
    <property type="entry name" value="PROTEIN NYNRIN-LIKE"/>
    <property type="match status" value="1"/>
</dbReference>
<gene>
    <name evidence="12" type="ORF">FOL47_000598</name>
</gene>
<comment type="caution">
    <text evidence="12">The sequence shown here is derived from an EMBL/GenBank/DDBJ whole genome shotgun (WGS) entry which is preliminary data.</text>
</comment>
<dbReference type="PROSITE" id="PS50103">
    <property type="entry name" value="ZF_C3H1"/>
    <property type="match status" value="2"/>
</dbReference>
<evidence type="ECO:0000256" key="4">
    <source>
        <dbReference type="ARBA" id="ARBA00022723"/>
    </source>
</evidence>
<accession>A0A7J6KXB5</accession>
<keyword evidence="6 8" id="KW-0863">Zinc-finger</keyword>
<keyword evidence="7 8" id="KW-0862">Zinc</keyword>
<dbReference type="InterPro" id="IPR036397">
    <property type="entry name" value="RNaseH_sf"/>
</dbReference>
<feature type="region of interest" description="Disordered" evidence="9">
    <location>
        <begin position="481"/>
        <end position="504"/>
    </location>
</feature>
<proteinExistence type="predicted"/>
<dbReference type="CDD" id="cd00303">
    <property type="entry name" value="retropepsin_like"/>
    <property type="match status" value="1"/>
</dbReference>
<dbReference type="InterPro" id="IPR001584">
    <property type="entry name" value="Integrase_cat-core"/>
</dbReference>
<keyword evidence="3" id="KW-0540">Nuclease</keyword>
<protein>
    <submittedName>
        <fullName evidence="12">Uncharacterized protein</fullName>
    </submittedName>
</protein>
<keyword evidence="4 8" id="KW-0479">Metal-binding</keyword>
<dbReference type="Gene3D" id="3.30.420.10">
    <property type="entry name" value="Ribonuclease H-like superfamily/Ribonuclease H"/>
    <property type="match status" value="1"/>
</dbReference>
<dbReference type="GO" id="GO:0016779">
    <property type="term" value="F:nucleotidyltransferase activity"/>
    <property type="evidence" value="ECO:0007669"/>
    <property type="project" value="UniProtKB-KW"/>
</dbReference>
<dbReference type="Proteomes" id="UP000591131">
    <property type="component" value="Unassembled WGS sequence"/>
</dbReference>
<feature type="domain" description="C3H1-type" evidence="10">
    <location>
        <begin position="431"/>
        <end position="458"/>
    </location>
</feature>
<dbReference type="GO" id="GO:0003676">
    <property type="term" value="F:nucleic acid binding"/>
    <property type="evidence" value="ECO:0007669"/>
    <property type="project" value="InterPro"/>
</dbReference>
<feature type="zinc finger region" description="C3H1-type" evidence="8">
    <location>
        <begin position="460"/>
        <end position="483"/>
    </location>
</feature>
<dbReference type="InterPro" id="IPR050951">
    <property type="entry name" value="Retrovirus_Pol_polyprotein"/>
</dbReference>
<feature type="region of interest" description="Disordered" evidence="9">
    <location>
        <begin position="401"/>
        <end position="433"/>
    </location>
</feature>
<reference evidence="12 13" key="1">
    <citation type="submission" date="2020-04" db="EMBL/GenBank/DDBJ databases">
        <title>Perkinsus chesapeaki whole genome sequence.</title>
        <authorList>
            <person name="Bogema D.R."/>
        </authorList>
    </citation>
    <scope>NUCLEOTIDE SEQUENCE [LARGE SCALE GENOMIC DNA]</scope>
    <source>
        <strain evidence="12">ATCC PRA-425</strain>
    </source>
</reference>
<keyword evidence="5" id="KW-0378">Hydrolase</keyword>
<keyword evidence="1" id="KW-0808">Transferase</keyword>
<keyword evidence="13" id="KW-1185">Reference proteome</keyword>
<keyword evidence="5" id="KW-0255">Endonuclease</keyword>
<evidence type="ECO:0000256" key="5">
    <source>
        <dbReference type="ARBA" id="ARBA00022759"/>
    </source>
</evidence>
<dbReference type="GO" id="GO:0008270">
    <property type="term" value="F:zinc ion binding"/>
    <property type="evidence" value="ECO:0007669"/>
    <property type="project" value="UniProtKB-KW"/>
</dbReference>
<feature type="domain" description="Integrase catalytic" evidence="11">
    <location>
        <begin position="1520"/>
        <end position="1677"/>
    </location>
</feature>
<dbReference type="Gene3D" id="4.10.1000.10">
    <property type="entry name" value="Zinc finger, CCCH-type"/>
    <property type="match status" value="1"/>
</dbReference>
<dbReference type="SUPFAM" id="SSF90229">
    <property type="entry name" value="CCCH zinc finger"/>
    <property type="match status" value="1"/>
</dbReference>
<sequence>MAPMSRVNPPGVTNNITSGSDAGTLPPLSDIFTMEETSANEPQLLDALSAKPKVELLADAVLEVIEEAITAREPPNLDTLVKRLAREVVVSLVESIPEAVRLYLEDVAPDDLSQFVEMYIKLACCKAAAEILPDDMTQIMVRHLPPMVTYSALQSEALNRFNATATTLALARRKNLSSLLELKTLRRASSASDGRLDFFNAHGRASLRTPEARRQWIVMRPSTTPLARGSVMTDAFTTARESRVSLRPNPGVVGQEQRRTASKDAEKAASAFKGGPFQGVADERGLAGFWRRVESVALRRGWESGGPEHYFLLTNLVDEYILEEATNGRNPVTMLEFSQAVDAIHDCLSEECGGHFQAEMLLAEPTARADDENCKEASYEYPGTWSRFRSKALTRAARVVADRSTSSSEARAQRSSGVVPDKPAVVSQRPTSKTELCRNALRGRCLRGDRCQFRHIAATECRQWAADGRCRFGRDCKFSHDRHEDRGERATTAPSRAQQSPASNVRAIASHEDADPDDQEPEAPDDASEQVQMLWAVRDGPAVGGGPLLQSGPTLMLYPTGGQAPIRALLDSGAVRNYVGHDLATERKWKLTPCSTSAKLANGAVVKLNGTVDVPVRHSGREFSIRFFVLPGDGPKNGVDGSSCILGVRTMCQMRVSLCFDEQGDDRRVTVRTLNSSGSDASFPSLAAEGGLHYVELQEEDLPVTVIQEPDVLVLRCEYSMDELLYVESPEPSCQEGTARMDENWRPVRAAPEYSVRLRPLRADETKDCPEQTHTVEVRWSSSPLARPGLVHDYSQNLYAGLTVDQQQAYDQELERFQDRGWWEPIVGDGERRDTEVALPEAIAFPVVQGQKVRPCVDLRRGNAASPPSSYPGESCATILAQIRVAMAAISRKARDCGARGEPLTFATLDAATAFYRVRLHDRTAIIRSLGRRFAARRLVFGLRCGPAVLREALSALIGTAIARTAKGSAAITPLHWEYVDDISLLGPRNAVRDLQAEIIRLGASWGFEFSPHKSHSFDFMHDGRVSCFPDFCHLGVKFVFNGIKTSEHGSLVLRCVTGSDPSQQTFREGQKVTKRSLFRAAGAAFDPLCLHAERCLAADYVRRISGRWKVGWDQEVSVNNVEAKTLTIALSVLSGRAAECDHEVCFSADALEVACDSSPFGMGFSVYFSSDGRKVPLAKKARSFRGPMLNWHQNRKETYGLAAAHVFIDTLVPFLQELPLHFLSDSKTALSWLRGGSRLTCKSIERIAISRLCDAIADVREAWRRKHHIIPQLLHIPAELNAESDALSRLASAWGIPDEVIYEGRGVPNAACEAPLAGGEPLVPVLPSSLDSQRFSADEEYLRIVSESGALSQGPNGLQVGHGKPARARLIQIQWLSPLGSTILRALGGSPPPDIDMPSPSPAPGLGEELHCFSLAEDGLLMKEVQTGKVNGISSKRLCYYVPTDTAEGRDYAQSLVEAYHKESGCLNNRYIRWMTSRCFSIPGLRPLVDKICRSCEGCRLASNRRFYTTVDSARSLRSGVKECWSTVSADLAEMCWDRKRRFCAVLLMTCHFSGFCVVAPLRDQKSLTVASEMSRIFDLLGCPVLLRTDGGPCFRGKALRDFLETRAVQHRILSPYSPFSNGLAERAIASVKFLTRQLGDKRSWPSTLGKVVRRLNCKPFMDTDMSPFEIFFCRPLRLGPENSLVDDNPGGHAEPDNSGLRDEVTRLVQAAIDARAQQLSDSRGLRRRGPPPVGSEVVLFDPDTLERLVLRLVDAAVPAAQVSPDMFKETHYANVRPCNPPSGGH</sequence>
<dbReference type="SUPFAM" id="SSF53098">
    <property type="entry name" value="Ribonuclease H-like"/>
    <property type="match status" value="1"/>
</dbReference>
<feature type="region of interest" description="Disordered" evidence="9">
    <location>
        <begin position="243"/>
        <end position="262"/>
    </location>
</feature>
<dbReference type="SMART" id="SM00356">
    <property type="entry name" value="ZnF_C3H1"/>
    <property type="match status" value="2"/>
</dbReference>
<dbReference type="InterPro" id="IPR036855">
    <property type="entry name" value="Znf_CCCH_sf"/>
</dbReference>
<dbReference type="SUPFAM" id="SSF56672">
    <property type="entry name" value="DNA/RNA polymerases"/>
    <property type="match status" value="1"/>
</dbReference>
<evidence type="ECO:0000256" key="3">
    <source>
        <dbReference type="ARBA" id="ARBA00022722"/>
    </source>
</evidence>
<feature type="compositionally biased region" description="Polar residues" evidence="9">
    <location>
        <begin position="11"/>
        <end position="21"/>
    </location>
</feature>
<name>A0A7J6KXB5_PERCH</name>
<dbReference type="EMBL" id="JAAPAO010001102">
    <property type="protein sequence ID" value="KAF4651199.1"/>
    <property type="molecule type" value="Genomic_DNA"/>
</dbReference>
<dbReference type="InterPro" id="IPR000571">
    <property type="entry name" value="Znf_CCCH"/>
</dbReference>
<evidence type="ECO:0000256" key="2">
    <source>
        <dbReference type="ARBA" id="ARBA00022695"/>
    </source>
</evidence>
<keyword evidence="2" id="KW-0548">Nucleotidyltransferase</keyword>
<dbReference type="InterPro" id="IPR021109">
    <property type="entry name" value="Peptidase_aspartic_dom_sf"/>
</dbReference>
<dbReference type="PROSITE" id="PS50994">
    <property type="entry name" value="INTEGRASE"/>
    <property type="match status" value="1"/>
</dbReference>
<feature type="compositionally biased region" description="Polar residues" evidence="9">
    <location>
        <begin position="492"/>
        <end position="503"/>
    </location>
</feature>
<dbReference type="Gene3D" id="2.40.70.10">
    <property type="entry name" value="Acid Proteases"/>
    <property type="match status" value="1"/>
</dbReference>
<feature type="zinc finger region" description="C3H1-type" evidence="8">
    <location>
        <begin position="431"/>
        <end position="458"/>
    </location>
</feature>
<evidence type="ECO:0000313" key="13">
    <source>
        <dbReference type="Proteomes" id="UP000591131"/>
    </source>
</evidence>
<dbReference type="GO" id="GO:0004519">
    <property type="term" value="F:endonuclease activity"/>
    <property type="evidence" value="ECO:0007669"/>
    <property type="project" value="UniProtKB-KW"/>
</dbReference>
<evidence type="ECO:0000259" key="10">
    <source>
        <dbReference type="PROSITE" id="PS50103"/>
    </source>
</evidence>
<dbReference type="InterPro" id="IPR043502">
    <property type="entry name" value="DNA/RNA_pol_sf"/>
</dbReference>
<evidence type="ECO:0000256" key="7">
    <source>
        <dbReference type="ARBA" id="ARBA00022833"/>
    </source>
</evidence>
<dbReference type="InterPro" id="IPR012337">
    <property type="entry name" value="RNaseH-like_sf"/>
</dbReference>
<evidence type="ECO:0000313" key="12">
    <source>
        <dbReference type="EMBL" id="KAF4651199.1"/>
    </source>
</evidence>
<dbReference type="Pfam" id="PF14608">
    <property type="entry name" value="zf-CCCH_2"/>
    <property type="match status" value="1"/>
</dbReference>
<dbReference type="SUPFAM" id="SSF50630">
    <property type="entry name" value="Acid proteases"/>
    <property type="match status" value="1"/>
</dbReference>
<evidence type="ECO:0000256" key="9">
    <source>
        <dbReference type="SAM" id="MobiDB-lite"/>
    </source>
</evidence>
<dbReference type="GO" id="GO:0015074">
    <property type="term" value="P:DNA integration"/>
    <property type="evidence" value="ECO:0007669"/>
    <property type="project" value="InterPro"/>
</dbReference>
<evidence type="ECO:0000259" key="11">
    <source>
        <dbReference type="PROSITE" id="PS50994"/>
    </source>
</evidence>
<evidence type="ECO:0000256" key="6">
    <source>
        <dbReference type="ARBA" id="ARBA00022771"/>
    </source>
</evidence>